<feature type="region of interest" description="Disordered" evidence="1">
    <location>
        <begin position="89"/>
        <end position="132"/>
    </location>
</feature>
<name>A0A914M0U7_MELIC</name>
<organism evidence="2 3">
    <name type="scientific">Meloidogyne incognita</name>
    <name type="common">Southern root-knot nematode worm</name>
    <name type="synonym">Oxyuris incognita</name>
    <dbReference type="NCBI Taxonomy" id="6306"/>
    <lineage>
        <taxon>Eukaryota</taxon>
        <taxon>Metazoa</taxon>
        <taxon>Ecdysozoa</taxon>
        <taxon>Nematoda</taxon>
        <taxon>Chromadorea</taxon>
        <taxon>Rhabditida</taxon>
        <taxon>Tylenchina</taxon>
        <taxon>Tylenchomorpha</taxon>
        <taxon>Tylenchoidea</taxon>
        <taxon>Meloidogynidae</taxon>
        <taxon>Meloidogyninae</taxon>
        <taxon>Meloidogyne</taxon>
        <taxon>Meloidogyne incognita group</taxon>
    </lineage>
</organism>
<keyword evidence="2" id="KW-1185">Reference proteome</keyword>
<dbReference type="AlphaFoldDB" id="A0A914M0U7"/>
<evidence type="ECO:0000313" key="3">
    <source>
        <dbReference type="WBParaSite" id="Minc3s01035g20072"/>
    </source>
</evidence>
<protein>
    <submittedName>
        <fullName evidence="3">Candidate secreted effector</fullName>
    </submittedName>
</protein>
<dbReference type="Proteomes" id="UP000887563">
    <property type="component" value="Unplaced"/>
</dbReference>
<sequence>MQINHKKQIENLRKEFEEKIKFLNCKSFLPQEINKGENKINNEKDVGFVDFFRFPIEEFKLEQYALSNGICNSIEKVNNWQLEQVNNQDNIKKDESNSELSNDFDFLEDENGKEKKKEENNEIGKEEGKDNN</sequence>
<evidence type="ECO:0000313" key="2">
    <source>
        <dbReference type="Proteomes" id="UP000887563"/>
    </source>
</evidence>
<evidence type="ECO:0000256" key="1">
    <source>
        <dbReference type="SAM" id="MobiDB-lite"/>
    </source>
</evidence>
<reference evidence="3" key="1">
    <citation type="submission" date="2022-11" db="UniProtKB">
        <authorList>
            <consortium name="WormBaseParasite"/>
        </authorList>
    </citation>
    <scope>IDENTIFICATION</scope>
</reference>
<proteinExistence type="predicted"/>
<dbReference type="WBParaSite" id="Minc3s01035g20072">
    <property type="protein sequence ID" value="Minc3s01035g20072"/>
    <property type="gene ID" value="Minc3s01035g20072"/>
</dbReference>
<feature type="compositionally biased region" description="Basic and acidic residues" evidence="1">
    <location>
        <begin position="110"/>
        <end position="132"/>
    </location>
</feature>
<accession>A0A914M0U7</accession>